<keyword evidence="4" id="KW-1185">Reference proteome</keyword>
<organism evidence="3 4">
    <name type="scientific">Zasmidium cellare</name>
    <name type="common">Wine cellar mold</name>
    <name type="synonym">Racodium cellare</name>
    <dbReference type="NCBI Taxonomy" id="395010"/>
    <lineage>
        <taxon>Eukaryota</taxon>
        <taxon>Fungi</taxon>
        <taxon>Dikarya</taxon>
        <taxon>Ascomycota</taxon>
        <taxon>Pezizomycotina</taxon>
        <taxon>Dothideomycetes</taxon>
        <taxon>Dothideomycetidae</taxon>
        <taxon>Mycosphaerellales</taxon>
        <taxon>Mycosphaerellaceae</taxon>
        <taxon>Zasmidium</taxon>
    </lineage>
</organism>
<sequence>MQFKTLITAAAVAGLASAQSNPSLAAALNSTSELSSLNTLLGQNPDILSTLANQTNITVFAPSNSALDSILNSPDVQALQADGTVAALLTYHVLNGTVFAQNITSTPTFAHTLLSNETYSNVTGGQVVGVRLVNGTDGGNVTVISGFGQRSNVVMANVNVTNGVVHVIDQVLTIPGNVSSTALAANLTALAGALQATNLTDTLDSTPDITVFAPTNAAFEDIGSALANLTVEQATQILGYHVINGSVAYSSLLSNGSSVDTLAGPPVNITIEDGEVFVNSARVIAADILVSGGVVHVIDSVLNPNSTLAPNPDEDEPAVAYSGASSGAVPYTSGITAPTATTYSNLASTTDAVAEGYTAAPSDALSSASASAASSAGSSSSSAGAAMPTGAIGAAALFGGAAWLANL</sequence>
<evidence type="ECO:0000313" key="4">
    <source>
        <dbReference type="Proteomes" id="UP001305779"/>
    </source>
</evidence>
<dbReference type="Proteomes" id="UP001305779">
    <property type="component" value="Unassembled WGS sequence"/>
</dbReference>
<comment type="caution">
    <text evidence="3">The sequence shown here is derived from an EMBL/GenBank/DDBJ whole genome shotgun (WGS) entry which is preliminary data.</text>
</comment>
<evidence type="ECO:0000313" key="3">
    <source>
        <dbReference type="EMBL" id="KAK4502869.1"/>
    </source>
</evidence>
<dbReference type="PROSITE" id="PS50213">
    <property type="entry name" value="FAS1"/>
    <property type="match status" value="2"/>
</dbReference>
<feature type="chain" id="PRO_5045829620" description="FAS1 domain-containing protein" evidence="1">
    <location>
        <begin position="19"/>
        <end position="407"/>
    </location>
</feature>
<feature type="signal peptide" evidence="1">
    <location>
        <begin position="1"/>
        <end position="18"/>
    </location>
</feature>
<dbReference type="SUPFAM" id="SSF82153">
    <property type="entry name" value="FAS1 domain"/>
    <property type="match status" value="2"/>
</dbReference>
<dbReference type="Gene3D" id="2.30.180.10">
    <property type="entry name" value="FAS1 domain"/>
    <property type="match status" value="2"/>
</dbReference>
<dbReference type="InterPro" id="IPR036378">
    <property type="entry name" value="FAS1_dom_sf"/>
</dbReference>
<feature type="domain" description="FAS1" evidence="2">
    <location>
        <begin position="174"/>
        <end position="302"/>
    </location>
</feature>
<proteinExistence type="predicted"/>
<dbReference type="PANTHER" id="PTHR10900:SF77">
    <property type="entry name" value="FI19380P1"/>
    <property type="match status" value="1"/>
</dbReference>
<accession>A0ABR0EMR8</accession>
<feature type="domain" description="FAS1" evidence="2">
    <location>
        <begin position="21"/>
        <end position="172"/>
    </location>
</feature>
<dbReference type="SMART" id="SM00554">
    <property type="entry name" value="FAS1"/>
    <property type="match status" value="2"/>
</dbReference>
<gene>
    <name evidence="3" type="ORF">PRZ48_006295</name>
</gene>
<evidence type="ECO:0000256" key="1">
    <source>
        <dbReference type="SAM" id="SignalP"/>
    </source>
</evidence>
<dbReference type="PANTHER" id="PTHR10900">
    <property type="entry name" value="PERIOSTIN-RELATED"/>
    <property type="match status" value="1"/>
</dbReference>
<protein>
    <recommendedName>
        <fullName evidence="2">FAS1 domain-containing protein</fullName>
    </recommendedName>
</protein>
<dbReference type="InterPro" id="IPR000782">
    <property type="entry name" value="FAS1_domain"/>
</dbReference>
<dbReference type="InterPro" id="IPR050904">
    <property type="entry name" value="Adhesion/Biosynth-related"/>
</dbReference>
<name>A0ABR0EMR8_ZASCE</name>
<keyword evidence="1" id="KW-0732">Signal</keyword>
<dbReference type="EMBL" id="JAXOVC010000004">
    <property type="protein sequence ID" value="KAK4502869.1"/>
    <property type="molecule type" value="Genomic_DNA"/>
</dbReference>
<evidence type="ECO:0000259" key="2">
    <source>
        <dbReference type="PROSITE" id="PS50213"/>
    </source>
</evidence>
<dbReference type="Pfam" id="PF02469">
    <property type="entry name" value="Fasciclin"/>
    <property type="match status" value="2"/>
</dbReference>
<reference evidence="3 4" key="1">
    <citation type="journal article" date="2023" name="G3 (Bethesda)">
        <title>A chromosome-level genome assembly of Zasmidium syzygii isolated from banana leaves.</title>
        <authorList>
            <person name="van Westerhoven A.C."/>
            <person name="Mehrabi R."/>
            <person name="Talebi R."/>
            <person name="Steentjes M.B.F."/>
            <person name="Corcolon B."/>
            <person name="Chong P.A."/>
            <person name="Kema G.H.J."/>
            <person name="Seidl M.F."/>
        </authorList>
    </citation>
    <scope>NUCLEOTIDE SEQUENCE [LARGE SCALE GENOMIC DNA]</scope>
    <source>
        <strain evidence="3 4">P124</strain>
    </source>
</reference>